<reference evidence="8 9" key="1">
    <citation type="submission" date="2017-03" db="EMBL/GenBank/DDBJ databases">
        <title>Genomes of endolithic fungi from Antarctica.</title>
        <authorList>
            <person name="Coleine C."/>
            <person name="Masonjones S."/>
            <person name="Stajich J.E."/>
        </authorList>
    </citation>
    <scope>NUCLEOTIDE SEQUENCE [LARGE SCALE GENOMIC DNA]</scope>
    <source>
        <strain evidence="8 9">CCFEE 5184</strain>
    </source>
</reference>
<dbReference type="AlphaFoldDB" id="A0A4U0XCQ8"/>
<dbReference type="CDD" id="cd23024">
    <property type="entry name" value="zf-HIT_ZNHIT2-3"/>
    <property type="match status" value="1"/>
</dbReference>
<proteinExistence type="predicted"/>
<dbReference type="InterPro" id="IPR013087">
    <property type="entry name" value="Znf_C2H2_type"/>
</dbReference>
<keyword evidence="1" id="KW-0479">Metal-binding</keyword>
<sequence>MSFPKCGVCHEQDSKYKCPICELRYCSITCYKSHKQHHSAEEATVIQQQQQRAKRDRPGTTQRAPKVDFTGFENDPDFKRLLTRYPTLQAQLQLIYALTLEPGPSEKWTWNKQPLLSSLYPSASQPSNRGQGRGRGRGRGRYDHRGGGRGVRGSLRGGRGMNFDEPPEDREHGSWTQAKGDKEALLAIKKMRTGGGEDDERAEGMREFGELCLIKFGPEREVKSTDGPDCLTG</sequence>
<dbReference type="PROSITE" id="PS51083">
    <property type="entry name" value="ZF_HIT"/>
    <property type="match status" value="1"/>
</dbReference>
<evidence type="ECO:0000259" key="6">
    <source>
        <dbReference type="PROSITE" id="PS50157"/>
    </source>
</evidence>
<feature type="compositionally biased region" description="Gly residues" evidence="5">
    <location>
        <begin position="148"/>
        <end position="160"/>
    </location>
</feature>
<feature type="domain" description="HIT-type" evidence="7">
    <location>
        <begin position="6"/>
        <end position="40"/>
    </location>
</feature>
<evidence type="ECO:0008006" key="10">
    <source>
        <dbReference type="Google" id="ProtNLM"/>
    </source>
</evidence>
<dbReference type="PANTHER" id="PTHR13483:SF11">
    <property type="entry name" value="ZINC FINGER HIT DOMAIN-CONTAINING PROTEIN 3"/>
    <property type="match status" value="1"/>
</dbReference>
<feature type="compositionally biased region" description="Basic and acidic residues" evidence="5">
    <location>
        <begin position="169"/>
        <end position="182"/>
    </location>
</feature>
<protein>
    <recommendedName>
        <fullName evidence="10">HIT-type domain-containing protein</fullName>
    </recommendedName>
</protein>
<dbReference type="SUPFAM" id="SSF144232">
    <property type="entry name" value="HIT/MYND zinc finger-like"/>
    <property type="match status" value="1"/>
</dbReference>
<evidence type="ECO:0000313" key="8">
    <source>
        <dbReference type="EMBL" id="TKA74554.1"/>
    </source>
</evidence>
<feature type="region of interest" description="Disordered" evidence="5">
    <location>
        <begin position="41"/>
        <end position="71"/>
    </location>
</feature>
<dbReference type="GO" id="GO:0008270">
    <property type="term" value="F:zinc ion binding"/>
    <property type="evidence" value="ECO:0007669"/>
    <property type="project" value="UniProtKB-UniRule"/>
</dbReference>
<dbReference type="GO" id="GO:0000492">
    <property type="term" value="P:box C/D snoRNP assembly"/>
    <property type="evidence" value="ECO:0007669"/>
    <property type="project" value="TreeGrafter"/>
</dbReference>
<dbReference type="PROSITE" id="PS50157">
    <property type="entry name" value="ZINC_FINGER_C2H2_2"/>
    <property type="match status" value="1"/>
</dbReference>
<evidence type="ECO:0000256" key="5">
    <source>
        <dbReference type="SAM" id="MobiDB-lite"/>
    </source>
</evidence>
<name>A0A4U0XCQ8_9PEZI</name>
<dbReference type="PANTHER" id="PTHR13483">
    <property type="entry name" value="BOX C_D SNORNA PROTEIN 1-RELATED"/>
    <property type="match status" value="1"/>
</dbReference>
<dbReference type="Gene3D" id="3.30.60.190">
    <property type="match status" value="1"/>
</dbReference>
<dbReference type="PROSITE" id="PS00028">
    <property type="entry name" value="ZINC_FINGER_C2H2_1"/>
    <property type="match status" value="1"/>
</dbReference>
<dbReference type="InterPro" id="IPR051639">
    <property type="entry name" value="BCD1"/>
</dbReference>
<dbReference type="OrthoDB" id="18412at2759"/>
<evidence type="ECO:0000313" key="9">
    <source>
        <dbReference type="Proteomes" id="UP000309340"/>
    </source>
</evidence>
<evidence type="ECO:0000256" key="4">
    <source>
        <dbReference type="PROSITE-ProRule" id="PRU00453"/>
    </source>
</evidence>
<evidence type="ECO:0000259" key="7">
    <source>
        <dbReference type="PROSITE" id="PS51083"/>
    </source>
</evidence>
<gene>
    <name evidence="8" type="ORF">B0A55_04443</name>
</gene>
<dbReference type="GO" id="GO:0048254">
    <property type="term" value="P:snoRNA localization"/>
    <property type="evidence" value="ECO:0007669"/>
    <property type="project" value="TreeGrafter"/>
</dbReference>
<organism evidence="8 9">
    <name type="scientific">Friedmanniomyces simplex</name>
    <dbReference type="NCBI Taxonomy" id="329884"/>
    <lineage>
        <taxon>Eukaryota</taxon>
        <taxon>Fungi</taxon>
        <taxon>Dikarya</taxon>
        <taxon>Ascomycota</taxon>
        <taxon>Pezizomycotina</taxon>
        <taxon>Dothideomycetes</taxon>
        <taxon>Dothideomycetidae</taxon>
        <taxon>Mycosphaerellales</taxon>
        <taxon>Teratosphaeriaceae</taxon>
        <taxon>Friedmanniomyces</taxon>
    </lineage>
</organism>
<feature type="domain" description="C2H2-type" evidence="6">
    <location>
        <begin position="16"/>
        <end position="43"/>
    </location>
</feature>
<keyword evidence="2 4" id="KW-0863">Zinc-finger</keyword>
<keyword evidence="9" id="KW-1185">Reference proteome</keyword>
<dbReference type="InterPro" id="IPR007529">
    <property type="entry name" value="Znf_HIT"/>
</dbReference>
<feature type="region of interest" description="Disordered" evidence="5">
    <location>
        <begin position="119"/>
        <end position="182"/>
    </location>
</feature>
<dbReference type="GO" id="GO:0070761">
    <property type="term" value="C:pre-snoRNP complex"/>
    <property type="evidence" value="ECO:0007669"/>
    <property type="project" value="TreeGrafter"/>
</dbReference>
<comment type="caution">
    <text evidence="8">The sequence shown here is derived from an EMBL/GenBank/DDBJ whole genome shotgun (WGS) entry which is preliminary data.</text>
</comment>
<dbReference type="EMBL" id="NAJQ01000222">
    <property type="protein sequence ID" value="TKA74554.1"/>
    <property type="molecule type" value="Genomic_DNA"/>
</dbReference>
<evidence type="ECO:0000256" key="3">
    <source>
        <dbReference type="ARBA" id="ARBA00022833"/>
    </source>
</evidence>
<feature type="compositionally biased region" description="Polar residues" evidence="5">
    <location>
        <begin position="119"/>
        <end position="128"/>
    </location>
</feature>
<evidence type="ECO:0000256" key="2">
    <source>
        <dbReference type="ARBA" id="ARBA00022771"/>
    </source>
</evidence>
<keyword evidence="3" id="KW-0862">Zinc</keyword>
<dbReference type="Pfam" id="PF04438">
    <property type="entry name" value="zf-HIT"/>
    <property type="match status" value="1"/>
</dbReference>
<dbReference type="GO" id="GO:0000463">
    <property type="term" value="P:maturation of LSU-rRNA from tricistronic rRNA transcript (SSU-rRNA, 5.8S rRNA, LSU-rRNA)"/>
    <property type="evidence" value="ECO:0007669"/>
    <property type="project" value="TreeGrafter"/>
</dbReference>
<accession>A0A4U0XCQ8</accession>
<evidence type="ECO:0000256" key="1">
    <source>
        <dbReference type="ARBA" id="ARBA00022723"/>
    </source>
</evidence>
<dbReference type="GO" id="GO:0005634">
    <property type="term" value="C:nucleus"/>
    <property type="evidence" value="ECO:0007669"/>
    <property type="project" value="TreeGrafter"/>
</dbReference>
<dbReference type="Proteomes" id="UP000309340">
    <property type="component" value="Unassembled WGS sequence"/>
</dbReference>